<organism evidence="2 3">
    <name type="scientific">Noviherbaspirillum suwonense</name>
    <dbReference type="NCBI Taxonomy" id="1224511"/>
    <lineage>
        <taxon>Bacteria</taxon>
        <taxon>Pseudomonadati</taxon>
        <taxon>Pseudomonadota</taxon>
        <taxon>Betaproteobacteria</taxon>
        <taxon>Burkholderiales</taxon>
        <taxon>Oxalobacteraceae</taxon>
        <taxon>Noviherbaspirillum</taxon>
    </lineage>
</organism>
<evidence type="ECO:0000313" key="3">
    <source>
        <dbReference type="Proteomes" id="UP001158049"/>
    </source>
</evidence>
<keyword evidence="3" id="KW-1185">Reference proteome</keyword>
<feature type="chain" id="PRO_5047310981" evidence="1">
    <location>
        <begin position="37"/>
        <end position="178"/>
    </location>
</feature>
<dbReference type="EMBL" id="FXUL01000008">
    <property type="protein sequence ID" value="SMP62496.1"/>
    <property type="molecule type" value="Genomic_DNA"/>
</dbReference>
<comment type="caution">
    <text evidence="2">The sequence shown here is derived from an EMBL/GenBank/DDBJ whole genome shotgun (WGS) entry which is preliminary data.</text>
</comment>
<accession>A0ABY1QB17</accession>
<dbReference type="RefSeq" id="WP_283442642.1">
    <property type="nucleotide sequence ID" value="NZ_FXUL01000008.1"/>
</dbReference>
<proteinExistence type="predicted"/>
<evidence type="ECO:0000313" key="2">
    <source>
        <dbReference type="EMBL" id="SMP62496.1"/>
    </source>
</evidence>
<dbReference type="Proteomes" id="UP001158049">
    <property type="component" value="Unassembled WGS sequence"/>
</dbReference>
<gene>
    <name evidence="2" type="ORF">SAMN06295970_108136</name>
</gene>
<reference evidence="2 3" key="1">
    <citation type="submission" date="2017-05" db="EMBL/GenBank/DDBJ databases">
        <authorList>
            <person name="Varghese N."/>
            <person name="Submissions S."/>
        </authorList>
    </citation>
    <scope>NUCLEOTIDE SEQUENCE [LARGE SCALE GENOMIC DNA]</scope>
    <source>
        <strain evidence="2 3">DSM 26001</strain>
    </source>
</reference>
<protein>
    <submittedName>
        <fullName evidence="2">Uncharacterized protein</fullName>
    </submittedName>
</protein>
<evidence type="ECO:0000256" key="1">
    <source>
        <dbReference type="SAM" id="SignalP"/>
    </source>
</evidence>
<keyword evidence="1" id="KW-0732">Signal</keyword>
<feature type="signal peptide" evidence="1">
    <location>
        <begin position="1"/>
        <end position="36"/>
    </location>
</feature>
<name>A0ABY1QB17_9BURK</name>
<sequence length="178" mass="18580">MASDIQGRLQVGRVPAGGILVAAALALACMCSTAQADAEAPAAAGIGNPPAASIGVRHALRWPQLQALAGQRLHDKQVSALLAPTLQRVLGARYDGFKSSLVDEKPLRVEGASLVGEGIVPNTLGYRGAFFAFGSRGDVLALIKSGRHGTTIERFGSLDLLKDPALLHAYQEFIGIDE</sequence>